<dbReference type="SUPFAM" id="SSF48264">
    <property type="entry name" value="Cytochrome P450"/>
    <property type="match status" value="1"/>
</dbReference>
<dbReference type="GO" id="GO:0016705">
    <property type="term" value="F:oxidoreductase activity, acting on paired donors, with incorporation or reduction of molecular oxygen"/>
    <property type="evidence" value="ECO:0007669"/>
    <property type="project" value="InterPro"/>
</dbReference>
<dbReference type="EMBL" id="CAICTM010000695">
    <property type="protein sequence ID" value="CAB9515155.1"/>
    <property type="molecule type" value="Genomic_DNA"/>
</dbReference>
<dbReference type="Proteomes" id="UP001153069">
    <property type="component" value="Unassembled WGS sequence"/>
</dbReference>
<feature type="binding site" description="axial binding residue" evidence="7">
    <location>
        <position position="441"/>
    </location>
    <ligand>
        <name>heme</name>
        <dbReference type="ChEBI" id="CHEBI:30413"/>
    </ligand>
    <ligandPart>
        <name>Fe</name>
        <dbReference type="ChEBI" id="CHEBI:18248"/>
    </ligandPart>
</feature>
<dbReference type="InterPro" id="IPR002401">
    <property type="entry name" value="Cyt_P450_E_grp-I"/>
</dbReference>
<keyword evidence="9" id="KW-1133">Transmembrane helix</keyword>
<dbReference type="InterPro" id="IPR036396">
    <property type="entry name" value="Cyt_P450_sf"/>
</dbReference>
<evidence type="ECO:0000256" key="3">
    <source>
        <dbReference type="ARBA" id="ARBA00022723"/>
    </source>
</evidence>
<keyword evidence="11" id="KW-1185">Reference proteome</keyword>
<evidence type="ECO:0000313" key="11">
    <source>
        <dbReference type="Proteomes" id="UP001153069"/>
    </source>
</evidence>
<dbReference type="PROSITE" id="PS00086">
    <property type="entry name" value="CYTOCHROME_P450"/>
    <property type="match status" value="1"/>
</dbReference>
<dbReference type="GO" id="GO:0004497">
    <property type="term" value="F:monooxygenase activity"/>
    <property type="evidence" value="ECO:0007669"/>
    <property type="project" value="UniProtKB-KW"/>
</dbReference>
<evidence type="ECO:0000256" key="4">
    <source>
        <dbReference type="ARBA" id="ARBA00023002"/>
    </source>
</evidence>
<dbReference type="CDD" id="cd00302">
    <property type="entry name" value="cytochrome_P450"/>
    <property type="match status" value="1"/>
</dbReference>
<dbReference type="InterPro" id="IPR001128">
    <property type="entry name" value="Cyt_P450"/>
</dbReference>
<sequence length="501" mass="56088">MSLTTFDSLVNDWGRLQLSLVTAAGLAVVIHFWAGAFRSNKSRQEPPPLTKNVGLFQTIAEITGGRMRDFLIEQFQKVGGIYRLPFPSFAPMVVVVANTQDARAIYKDPAHTKPPVMYGAIDEFSSGPNIVTTRGVPGDSWYHRRKAINPAFAPKIVHRMNRVALEKAGKWIADTLAPLVGKDNMPPKPFNVGRETILLTIAVICKAAFDYDISDTEREEVRLSMQKGIEEFTIKTMINPLRRVGTWCLPDRREAYQAVAKLKTFAVKIMELYRKNPSPTPDTVIDVIMKNPNYKDDSERIPDIVMMLFAGHDTTGYTMAFALLELAKSPNEQQKLRDELINSKDEGASPPYLKAVLNETMRLHPTSPLTGIKELGSDFASKDGYLVPKGSIIFIAQIALARDAILFPDAFQFQPSRWLEGNVTEDAKQALFPFSLGKRNCVGQPLVNAQLNSVLPLLIRQFEFTVEDEGQIVTQGTTRLDNCYLKATKIAEWSWNESTFD</sequence>
<keyword evidence="6 8" id="KW-0503">Monooxygenase</keyword>
<dbReference type="GO" id="GO:0020037">
    <property type="term" value="F:heme binding"/>
    <property type="evidence" value="ECO:0007669"/>
    <property type="project" value="InterPro"/>
</dbReference>
<evidence type="ECO:0000313" key="10">
    <source>
        <dbReference type="EMBL" id="CAB9515155.1"/>
    </source>
</evidence>
<keyword evidence="3 7" id="KW-0479">Metal-binding</keyword>
<evidence type="ECO:0000256" key="9">
    <source>
        <dbReference type="SAM" id="Phobius"/>
    </source>
</evidence>
<evidence type="ECO:0000256" key="2">
    <source>
        <dbReference type="ARBA" id="ARBA00022617"/>
    </source>
</evidence>
<dbReference type="Gene3D" id="1.10.630.10">
    <property type="entry name" value="Cytochrome P450"/>
    <property type="match status" value="1"/>
</dbReference>
<evidence type="ECO:0000256" key="7">
    <source>
        <dbReference type="PIRSR" id="PIRSR602401-1"/>
    </source>
</evidence>
<protein>
    <submittedName>
        <fullName evidence="10">Psoralen synthase</fullName>
    </submittedName>
</protein>
<evidence type="ECO:0000256" key="5">
    <source>
        <dbReference type="ARBA" id="ARBA00023004"/>
    </source>
</evidence>
<comment type="cofactor">
    <cofactor evidence="7">
        <name>heme</name>
        <dbReference type="ChEBI" id="CHEBI:30413"/>
    </cofactor>
</comment>
<reference evidence="10" key="1">
    <citation type="submission" date="2020-06" db="EMBL/GenBank/DDBJ databases">
        <authorList>
            <consortium name="Plant Systems Biology data submission"/>
        </authorList>
    </citation>
    <scope>NUCLEOTIDE SEQUENCE</scope>
    <source>
        <strain evidence="10">D6</strain>
    </source>
</reference>
<keyword evidence="9" id="KW-0812">Transmembrane</keyword>
<feature type="transmembrane region" description="Helical" evidence="9">
    <location>
        <begin position="16"/>
        <end position="34"/>
    </location>
</feature>
<proteinExistence type="inferred from homology"/>
<dbReference type="PRINTS" id="PR00463">
    <property type="entry name" value="EP450I"/>
</dbReference>
<evidence type="ECO:0000256" key="6">
    <source>
        <dbReference type="ARBA" id="ARBA00023033"/>
    </source>
</evidence>
<dbReference type="GO" id="GO:0005506">
    <property type="term" value="F:iron ion binding"/>
    <property type="evidence" value="ECO:0007669"/>
    <property type="project" value="InterPro"/>
</dbReference>
<organism evidence="10 11">
    <name type="scientific">Seminavis robusta</name>
    <dbReference type="NCBI Taxonomy" id="568900"/>
    <lineage>
        <taxon>Eukaryota</taxon>
        <taxon>Sar</taxon>
        <taxon>Stramenopiles</taxon>
        <taxon>Ochrophyta</taxon>
        <taxon>Bacillariophyta</taxon>
        <taxon>Bacillariophyceae</taxon>
        <taxon>Bacillariophycidae</taxon>
        <taxon>Naviculales</taxon>
        <taxon>Naviculaceae</taxon>
        <taxon>Seminavis</taxon>
    </lineage>
</organism>
<name>A0A9N8HJZ8_9STRA</name>
<dbReference type="InterPro" id="IPR017972">
    <property type="entry name" value="Cyt_P450_CS"/>
</dbReference>
<dbReference type="Pfam" id="PF00067">
    <property type="entry name" value="p450"/>
    <property type="match status" value="1"/>
</dbReference>
<dbReference type="PANTHER" id="PTHR24291:SF50">
    <property type="entry name" value="BIFUNCTIONAL ALBAFLAVENONE MONOOXYGENASE_TERPENE SYNTHASE"/>
    <property type="match status" value="1"/>
</dbReference>
<comment type="caution">
    <text evidence="10">The sequence shown here is derived from an EMBL/GenBank/DDBJ whole genome shotgun (WGS) entry which is preliminary data.</text>
</comment>
<keyword evidence="5 7" id="KW-0408">Iron</keyword>
<dbReference type="PRINTS" id="PR00385">
    <property type="entry name" value="P450"/>
</dbReference>
<dbReference type="AlphaFoldDB" id="A0A9N8HJZ8"/>
<keyword evidence="2 7" id="KW-0349">Heme</keyword>
<dbReference type="OrthoDB" id="45232at2759"/>
<dbReference type="InterPro" id="IPR050196">
    <property type="entry name" value="Cytochrome_P450_Monoox"/>
</dbReference>
<dbReference type="PANTHER" id="PTHR24291">
    <property type="entry name" value="CYTOCHROME P450 FAMILY 4"/>
    <property type="match status" value="1"/>
</dbReference>
<keyword evidence="9" id="KW-0472">Membrane</keyword>
<evidence type="ECO:0000256" key="8">
    <source>
        <dbReference type="RuleBase" id="RU000461"/>
    </source>
</evidence>
<accession>A0A9N8HJZ8</accession>
<keyword evidence="4 8" id="KW-0560">Oxidoreductase</keyword>
<evidence type="ECO:0000256" key="1">
    <source>
        <dbReference type="ARBA" id="ARBA00010617"/>
    </source>
</evidence>
<gene>
    <name evidence="10" type="ORF">SEMRO_696_G188990.1</name>
</gene>
<comment type="similarity">
    <text evidence="1 8">Belongs to the cytochrome P450 family.</text>
</comment>